<dbReference type="EC" id="1.-.-.-" evidence="5"/>
<dbReference type="PANTHER" id="PTHR44196:SF1">
    <property type="entry name" value="DEHYDROGENASE_REDUCTASE SDR FAMILY MEMBER 7B"/>
    <property type="match status" value="1"/>
</dbReference>
<dbReference type="InterPro" id="IPR002347">
    <property type="entry name" value="SDR_fam"/>
</dbReference>
<dbReference type="PROSITE" id="PS00061">
    <property type="entry name" value="ADH_SHORT"/>
    <property type="match status" value="1"/>
</dbReference>
<sequence length="279" mass="30479">MKDFNQRVAVITGAGSGIGRALAQQLAAEGCRLALSDINQEAVESVAADLRNKGAQVMADRLDVSDREAFYAYADKVAAEYGSVNLVFNNAGVALGVTVEQMSYEDFEWMMSINFWGVVYGTKAFLPLLKQADAGHVINISSLFGLVAVPTQSAYNAAKFAVRGFTESLRMELELENSNVSCSCVHPGGIKTNIARNARMHDVSHITGLDSERSINEFEKFFRTTPEQAAATILNGVRHNKRRILIGSDAYAIDVLQRALPALYQRVVATGQKLQRKRA</sequence>
<dbReference type="PANTHER" id="PTHR44196">
    <property type="entry name" value="DEHYDROGENASE/REDUCTASE SDR FAMILY MEMBER 7B"/>
    <property type="match status" value="1"/>
</dbReference>
<feature type="domain" description="Ketoreductase" evidence="4">
    <location>
        <begin position="7"/>
        <end position="193"/>
    </location>
</feature>
<dbReference type="InterPro" id="IPR057326">
    <property type="entry name" value="KR_dom"/>
</dbReference>
<evidence type="ECO:0000313" key="5">
    <source>
        <dbReference type="EMBL" id="MEY1661319.1"/>
    </source>
</evidence>
<evidence type="ECO:0000259" key="4">
    <source>
        <dbReference type="SMART" id="SM00822"/>
    </source>
</evidence>
<dbReference type="SUPFAM" id="SSF51735">
    <property type="entry name" value="NAD(P)-binding Rossmann-fold domains"/>
    <property type="match status" value="1"/>
</dbReference>
<gene>
    <name evidence="5" type="ORF">AB5I84_04060</name>
</gene>
<evidence type="ECO:0000256" key="1">
    <source>
        <dbReference type="ARBA" id="ARBA00006484"/>
    </source>
</evidence>
<dbReference type="RefSeq" id="WP_369454577.1">
    <property type="nucleotide sequence ID" value="NZ_JBGCUO010000001.1"/>
</dbReference>
<evidence type="ECO:0000256" key="3">
    <source>
        <dbReference type="RuleBase" id="RU000363"/>
    </source>
</evidence>
<dbReference type="InterPro" id="IPR036291">
    <property type="entry name" value="NAD(P)-bd_dom_sf"/>
</dbReference>
<dbReference type="GO" id="GO:0016491">
    <property type="term" value="F:oxidoreductase activity"/>
    <property type="evidence" value="ECO:0007669"/>
    <property type="project" value="UniProtKB-KW"/>
</dbReference>
<proteinExistence type="inferred from homology"/>
<evidence type="ECO:0000313" key="6">
    <source>
        <dbReference type="Proteomes" id="UP001562065"/>
    </source>
</evidence>
<dbReference type="Gene3D" id="3.40.50.720">
    <property type="entry name" value="NAD(P)-binding Rossmann-like Domain"/>
    <property type="match status" value="1"/>
</dbReference>
<keyword evidence="6" id="KW-1185">Reference proteome</keyword>
<protein>
    <submittedName>
        <fullName evidence="5">SDR family NAD(P)-dependent oxidoreductase</fullName>
        <ecNumber evidence="5">1.-.-.-</ecNumber>
    </submittedName>
</protein>
<dbReference type="PRINTS" id="PR00080">
    <property type="entry name" value="SDRFAMILY"/>
</dbReference>
<comment type="similarity">
    <text evidence="1 3">Belongs to the short-chain dehydrogenases/reductases (SDR) family.</text>
</comment>
<organism evidence="5 6">
    <name type="scientific">Isoalcanivorax beigongshangi</name>
    <dbReference type="NCBI Taxonomy" id="3238810"/>
    <lineage>
        <taxon>Bacteria</taxon>
        <taxon>Pseudomonadati</taxon>
        <taxon>Pseudomonadota</taxon>
        <taxon>Gammaproteobacteria</taxon>
        <taxon>Oceanospirillales</taxon>
        <taxon>Alcanivoracaceae</taxon>
        <taxon>Isoalcanivorax</taxon>
    </lineage>
</organism>
<name>A0ABV4AEQ7_9GAMM</name>
<dbReference type="PRINTS" id="PR00081">
    <property type="entry name" value="GDHRDH"/>
</dbReference>
<keyword evidence="2 5" id="KW-0560">Oxidoreductase</keyword>
<dbReference type="InterPro" id="IPR020904">
    <property type="entry name" value="Sc_DH/Rdtase_CS"/>
</dbReference>
<dbReference type="Pfam" id="PF00106">
    <property type="entry name" value="adh_short"/>
    <property type="match status" value="1"/>
</dbReference>
<dbReference type="Proteomes" id="UP001562065">
    <property type="component" value="Unassembled WGS sequence"/>
</dbReference>
<comment type="caution">
    <text evidence="5">The sequence shown here is derived from an EMBL/GenBank/DDBJ whole genome shotgun (WGS) entry which is preliminary data.</text>
</comment>
<evidence type="ECO:0000256" key="2">
    <source>
        <dbReference type="ARBA" id="ARBA00023002"/>
    </source>
</evidence>
<reference evidence="5 6" key="1">
    <citation type="submission" date="2024-07" db="EMBL/GenBank/DDBJ databases">
        <authorList>
            <person name="Ren Q."/>
        </authorList>
    </citation>
    <scope>NUCLEOTIDE SEQUENCE [LARGE SCALE GENOMIC DNA]</scope>
    <source>
        <strain evidence="5 6">REN37</strain>
    </source>
</reference>
<dbReference type="EMBL" id="JBGCUO010000001">
    <property type="protein sequence ID" value="MEY1661319.1"/>
    <property type="molecule type" value="Genomic_DNA"/>
</dbReference>
<dbReference type="SMART" id="SM00822">
    <property type="entry name" value="PKS_KR"/>
    <property type="match status" value="1"/>
</dbReference>
<accession>A0ABV4AEQ7</accession>